<proteinExistence type="predicted"/>
<dbReference type="SUPFAM" id="SSF160631">
    <property type="entry name" value="SMI1/KNR4-like"/>
    <property type="match status" value="1"/>
</dbReference>
<protein>
    <recommendedName>
        <fullName evidence="1">Knr4/Smi1-like domain-containing protein</fullName>
    </recommendedName>
</protein>
<evidence type="ECO:0000313" key="2">
    <source>
        <dbReference type="EMBL" id="MBA2858721.1"/>
    </source>
</evidence>
<sequence length="149" mass="17433">MEIKWVSVGKPLETYEIIEVEEFFGIKFPNDYVECLKVNAGGCPKPEVFDFKNHKEAVFNRLFTCDKADSHYFILDNYYAIKDRLIDNIYPIADDPFGNCICFDYREGNDKTPKIVFWDHEIAYGNPKNAISYICDSFSELLSKLYFCE</sequence>
<dbReference type="InterPro" id="IPR018958">
    <property type="entry name" value="Knr4/Smi1-like_dom"/>
</dbReference>
<dbReference type="Gene3D" id="3.40.1580.10">
    <property type="entry name" value="SMI1/KNR4-like"/>
    <property type="match status" value="1"/>
</dbReference>
<dbReference type="AlphaFoldDB" id="A0A7J9P677"/>
<organism evidence="2 3">
    <name type="scientific">Methanococcus maripaludis</name>
    <name type="common">Methanococcus deltae</name>
    <dbReference type="NCBI Taxonomy" id="39152"/>
    <lineage>
        <taxon>Archaea</taxon>
        <taxon>Methanobacteriati</taxon>
        <taxon>Methanobacteriota</taxon>
        <taxon>Methanomada group</taxon>
        <taxon>Methanococci</taxon>
        <taxon>Methanococcales</taxon>
        <taxon>Methanococcaceae</taxon>
        <taxon>Methanococcus</taxon>
    </lineage>
</organism>
<dbReference type="EMBL" id="JACDUN010000001">
    <property type="protein sequence ID" value="MBA2858721.1"/>
    <property type="molecule type" value="Genomic_DNA"/>
</dbReference>
<comment type="caution">
    <text evidence="2">The sequence shown here is derived from an EMBL/GenBank/DDBJ whole genome shotgun (WGS) entry which is preliminary data.</text>
</comment>
<dbReference type="InterPro" id="IPR037883">
    <property type="entry name" value="Knr4/Smi1-like_sf"/>
</dbReference>
<evidence type="ECO:0000259" key="1">
    <source>
        <dbReference type="SMART" id="SM00860"/>
    </source>
</evidence>
<gene>
    <name evidence="2" type="ORF">HNP93_001422</name>
</gene>
<dbReference type="Proteomes" id="UP000558015">
    <property type="component" value="Unassembled WGS sequence"/>
</dbReference>
<evidence type="ECO:0000313" key="3">
    <source>
        <dbReference type="Proteomes" id="UP000558015"/>
    </source>
</evidence>
<dbReference type="Pfam" id="PF14568">
    <property type="entry name" value="SUKH_6"/>
    <property type="match status" value="1"/>
</dbReference>
<accession>A0A7J9P677</accession>
<reference evidence="2 3" key="1">
    <citation type="submission" date="2020-07" db="EMBL/GenBank/DDBJ databases">
        <title>Genomic Encyclopedia of Type Strains, Phase IV (KMG-V): Genome sequencing to study the core and pangenomes of soil and plant-associated prokaryotes.</title>
        <authorList>
            <person name="Whitman W."/>
        </authorList>
    </citation>
    <scope>NUCLEOTIDE SEQUENCE [LARGE SCALE GENOMIC DNA]</scope>
    <source>
        <strain evidence="2 3">C12</strain>
    </source>
</reference>
<name>A0A7J9P677_METMI</name>
<dbReference type="RefSeq" id="WP_181493583.1">
    <property type="nucleotide sequence ID" value="NZ_JACDUN010000001.1"/>
</dbReference>
<feature type="domain" description="Knr4/Smi1-like" evidence="1">
    <location>
        <begin position="11"/>
        <end position="144"/>
    </location>
</feature>
<dbReference type="SMART" id="SM00860">
    <property type="entry name" value="SMI1_KNR4"/>
    <property type="match status" value="1"/>
</dbReference>